<name>A0A7Y9DZR6_9PSEU</name>
<evidence type="ECO:0000313" key="1">
    <source>
        <dbReference type="EMBL" id="NYD38474.1"/>
    </source>
</evidence>
<keyword evidence="2" id="KW-1185">Reference proteome</keyword>
<dbReference type="RefSeq" id="WP_179795913.1">
    <property type="nucleotide sequence ID" value="NZ_BAABHP010000029.1"/>
</dbReference>
<evidence type="ECO:0000313" key="2">
    <source>
        <dbReference type="Proteomes" id="UP000535890"/>
    </source>
</evidence>
<dbReference type="InterPro" id="IPR011257">
    <property type="entry name" value="DNA_glycosylase"/>
</dbReference>
<accession>A0A7Y9DZR6</accession>
<dbReference type="Gene3D" id="1.10.340.30">
    <property type="entry name" value="Hypothetical protein, domain 2"/>
    <property type="match status" value="1"/>
</dbReference>
<dbReference type="GO" id="GO:0006281">
    <property type="term" value="P:DNA repair"/>
    <property type="evidence" value="ECO:0007669"/>
    <property type="project" value="InterPro"/>
</dbReference>
<reference evidence="1 2" key="1">
    <citation type="submission" date="2020-07" db="EMBL/GenBank/DDBJ databases">
        <title>Sequencing the genomes of 1000 actinobacteria strains.</title>
        <authorList>
            <person name="Klenk H.-P."/>
        </authorList>
    </citation>
    <scope>NUCLEOTIDE SEQUENCE [LARGE SCALE GENOMIC DNA]</scope>
    <source>
        <strain evidence="1 2">DSM 45772</strain>
    </source>
</reference>
<comment type="caution">
    <text evidence="1">The sequence shown here is derived from an EMBL/GenBank/DDBJ whole genome shotgun (WGS) entry which is preliminary data.</text>
</comment>
<dbReference type="SUPFAM" id="SSF48150">
    <property type="entry name" value="DNA-glycosylase"/>
    <property type="match status" value="1"/>
</dbReference>
<gene>
    <name evidence="1" type="ORF">BJ983_004576</name>
</gene>
<dbReference type="Proteomes" id="UP000535890">
    <property type="component" value="Unassembled WGS sequence"/>
</dbReference>
<sequence length="210" mass="22089">MSQKQTAARLLDDAGETFAAEAGISLDDKPAPLYRLLVLAVLLSSRVQAKLGTRACRELVDSDLGTPAKMGAATHEQVHDALDRAKFLSKDQTADALIEGAQLVADRWSGDLRGMRTEADGDAARLAELLTEVPRLGPVGADIFTREVQAVWPEFRPHLDGKATAGAQALGLPQDPAALADLVTGDELARFAAALVRAGLDDDVAGRVGG</sequence>
<organism evidence="1 2">
    <name type="scientific">Actinomycetospora corticicola</name>
    <dbReference type="NCBI Taxonomy" id="663602"/>
    <lineage>
        <taxon>Bacteria</taxon>
        <taxon>Bacillati</taxon>
        <taxon>Actinomycetota</taxon>
        <taxon>Actinomycetes</taxon>
        <taxon>Pseudonocardiales</taxon>
        <taxon>Pseudonocardiaceae</taxon>
        <taxon>Actinomycetospora</taxon>
    </lineage>
</organism>
<dbReference type="EMBL" id="JACCBN010000001">
    <property type="protein sequence ID" value="NYD38474.1"/>
    <property type="molecule type" value="Genomic_DNA"/>
</dbReference>
<evidence type="ECO:0008006" key="3">
    <source>
        <dbReference type="Google" id="ProtNLM"/>
    </source>
</evidence>
<protein>
    <recommendedName>
        <fullName evidence="3">Endonuclease</fullName>
    </recommendedName>
</protein>
<dbReference type="AlphaFoldDB" id="A0A7Y9DZR6"/>
<dbReference type="GO" id="GO:0003824">
    <property type="term" value="F:catalytic activity"/>
    <property type="evidence" value="ECO:0007669"/>
    <property type="project" value="InterPro"/>
</dbReference>
<proteinExistence type="predicted"/>